<dbReference type="GO" id="GO:0006006">
    <property type="term" value="P:glucose metabolic process"/>
    <property type="evidence" value="ECO:0007669"/>
    <property type="project" value="TreeGrafter"/>
</dbReference>
<dbReference type="Pfam" id="PF05485">
    <property type="entry name" value="THAP"/>
    <property type="match status" value="1"/>
</dbReference>
<keyword evidence="8" id="KW-1185">Reference proteome</keyword>
<keyword evidence="3" id="KW-0862">Zinc</keyword>
<dbReference type="GO" id="GO:0000166">
    <property type="term" value="F:nucleotide binding"/>
    <property type="evidence" value="ECO:0007669"/>
    <property type="project" value="UniProtKB-KW"/>
</dbReference>
<dbReference type="GO" id="GO:0005737">
    <property type="term" value="C:cytoplasm"/>
    <property type="evidence" value="ECO:0007669"/>
    <property type="project" value="UniProtKB-SubCell"/>
</dbReference>
<evidence type="ECO:0000256" key="1">
    <source>
        <dbReference type="ARBA" id="ARBA00022723"/>
    </source>
</evidence>
<keyword evidence="1" id="KW-0479">Metal-binding</keyword>
<dbReference type="PANTHER" id="PTHR20884">
    <property type="entry name" value="GDP-D-GLUCOSE PHOSPHORYLASE 1"/>
    <property type="match status" value="1"/>
</dbReference>
<dbReference type="GO" id="GO:0080048">
    <property type="term" value="F:GDP-D-glucose phosphorylase activity"/>
    <property type="evidence" value="ECO:0007669"/>
    <property type="project" value="UniProtKB-EC"/>
</dbReference>
<dbReference type="Pfam" id="PF26217">
    <property type="entry name" value="GDPGP1_N"/>
    <property type="match status" value="1"/>
</dbReference>
<dbReference type="GO" id="GO:0008270">
    <property type="term" value="F:zinc ion binding"/>
    <property type="evidence" value="ECO:0007669"/>
    <property type="project" value="UniProtKB-KW"/>
</dbReference>
<evidence type="ECO:0000256" key="3">
    <source>
        <dbReference type="ARBA" id="ARBA00022833"/>
    </source>
</evidence>
<dbReference type="EMBL" id="JAWQEG010003835">
    <property type="protein sequence ID" value="KAK3864257.1"/>
    <property type="molecule type" value="Genomic_DNA"/>
</dbReference>
<organism evidence="7 8">
    <name type="scientific">Petrolisthes cinctipes</name>
    <name type="common">Flat porcelain crab</name>
    <dbReference type="NCBI Taxonomy" id="88211"/>
    <lineage>
        <taxon>Eukaryota</taxon>
        <taxon>Metazoa</taxon>
        <taxon>Ecdysozoa</taxon>
        <taxon>Arthropoda</taxon>
        <taxon>Crustacea</taxon>
        <taxon>Multicrustacea</taxon>
        <taxon>Malacostraca</taxon>
        <taxon>Eumalacostraca</taxon>
        <taxon>Eucarida</taxon>
        <taxon>Decapoda</taxon>
        <taxon>Pleocyemata</taxon>
        <taxon>Anomura</taxon>
        <taxon>Galatheoidea</taxon>
        <taxon>Porcellanidae</taxon>
        <taxon>Petrolisthes</taxon>
    </lineage>
</organism>
<proteinExistence type="predicted"/>
<dbReference type="InterPro" id="IPR026506">
    <property type="entry name" value="GDPGP"/>
</dbReference>
<dbReference type="PROSITE" id="PS50950">
    <property type="entry name" value="ZF_THAP"/>
    <property type="match status" value="1"/>
</dbReference>
<dbReference type="GO" id="GO:0003677">
    <property type="term" value="F:DNA binding"/>
    <property type="evidence" value="ECO:0007669"/>
    <property type="project" value="UniProtKB-UniRule"/>
</dbReference>
<feature type="domain" description="THAP-type" evidence="6">
    <location>
        <begin position="1"/>
        <end position="93"/>
    </location>
</feature>
<sequence>MPRACCVPGCKANYKTFEVSAFRFPSDERRRLQSVKAIHREDFTPSSTSVVCARHFEEHFIITEDSITRPDGTVITAKRGTPALAKDAFPTIFPNQPKYLSKEAPPARTNPQERKDKMLARDEVQFQVWMENDMINSFEEFGDKFVVSDVDKISYCIQVIREVLETKSEMESESEIDRNSECGVLWFCGEQLNMFCKEKMRYSYKGIHLRQQECNPIRNDSSTDPSLKFLSNFGLWLKSWEELEMPQQGRVPQLPQTLAMPVNGGKYGDPFIFSKQDLYSSTTSKHGQTETSAFDHRLLNQWDAAMSAGVFKYSLEGVETKVLPGKYHIVIQMNSNRNVLRRTPQAIVDVQQPFDPNKFNFTKVKKEEHLLQLLYKPDLTKKIEHGEERRLETGVGSVLINNAPICSSHSLLMPSLSQCLSQVMTGDGLSLALHVLLLSCSPDLRVAYNSLGGYASVNHFHFHVYYLPFKLYIETAGCVQLAGPCYTFEDYYAPGFVFQLENGDIEQLSRRVMLLVNMFVKEKIAHNLYITRGKCLDGKETGEEYKTLRVFIWVRKFISGIKDIKGICAASLELATHVPVFSQDDWKSVCEEDVAWTAHSACQKYYDAMKPKVISLFSSVDSTGGLRKEI</sequence>
<protein>
    <recommendedName>
        <fullName evidence="6">THAP-type domain-containing protein</fullName>
    </recommendedName>
</protein>
<keyword evidence="2 5" id="KW-0863">Zinc-finger</keyword>
<name>A0AAE1EZT0_PETCI</name>
<dbReference type="SUPFAM" id="SSF57716">
    <property type="entry name" value="Glucocorticoid receptor-like (DNA-binding domain)"/>
    <property type="match status" value="1"/>
</dbReference>
<dbReference type="AlphaFoldDB" id="A0AAE1EZT0"/>
<evidence type="ECO:0000313" key="7">
    <source>
        <dbReference type="EMBL" id="KAK3864257.1"/>
    </source>
</evidence>
<dbReference type="PANTHER" id="PTHR20884:SF8">
    <property type="entry name" value="GDP-D-GLUCOSE PHOSPHORYLASE 1"/>
    <property type="match status" value="1"/>
</dbReference>
<evidence type="ECO:0000313" key="8">
    <source>
        <dbReference type="Proteomes" id="UP001286313"/>
    </source>
</evidence>
<evidence type="ECO:0000256" key="5">
    <source>
        <dbReference type="PROSITE-ProRule" id="PRU00309"/>
    </source>
</evidence>
<dbReference type="GO" id="GO:0005085">
    <property type="term" value="F:guanyl-nucleotide exchange factor activity"/>
    <property type="evidence" value="ECO:0007669"/>
    <property type="project" value="UniProtKB-KW"/>
</dbReference>
<dbReference type="SMART" id="SM00980">
    <property type="entry name" value="THAP"/>
    <property type="match status" value="1"/>
</dbReference>
<gene>
    <name evidence="7" type="ORF">Pcinc_030046</name>
</gene>
<evidence type="ECO:0000259" key="6">
    <source>
        <dbReference type="PROSITE" id="PS50950"/>
    </source>
</evidence>
<dbReference type="InterPro" id="IPR058866">
    <property type="entry name" value="GDPGP1_N"/>
</dbReference>
<evidence type="ECO:0000256" key="4">
    <source>
        <dbReference type="ARBA" id="ARBA00023125"/>
    </source>
</evidence>
<comment type="caution">
    <text evidence="7">The sequence shown here is derived from an EMBL/GenBank/DDBJ whole genome shotgun (WGS) entry which is preliminary data.</text>
</comment>
<evidence type="ECO:0000256" key="2">
    <source>
        <dbReference type="ARBA" id="ARBA00022771"/>
    </source>
</evidence>
<dbReference type="GO" id="GO:0016787">
    <property type="term" value="F:hydrolase activity"/>
    <property type="evidence" value="ECO:0007669"/>
    <property type="project" value="UniProtKB-KW"/>
</dbReference>
<keyword evidence="4 5" id="KW-0238">DNA-binding</keyword>
<dbReference type="Proteomes" id="UP001286313">
    <property type="component" value="Unassembled WGS sequence"/>
</dbReference>
<reference evidence="7" key="1">
    <citation type="submission" date="2023-10" db="EMBL/GenBank/DDBJ databases">
        <title>Genome assemblies of two species of porcelain crab, Petrolisthes cinctipes and Petrolisthes manimaculis (Anomura: Porcellanidae).</title>
        <authorList>
            <person name="Angst P."/>
        </authorList>
    </citation>
    <scope>NUCLEOTIDE SEQUENCE</scope>
    <source>
        <strain evidence="7">PB745_01</strain>
        <tissue evidence="7">Gill</tissue>
    </source>
</reference>
<dbReference type="InterPro" id="IPR006612">
    <property type="entry name" value="THAP_Znf"/>
</dbReference>
<accession>A0AAE1EZT0</accession>